<name>D8LDS7_ECTSI</name>
<reference evidence="2 3" key="1">
    <citation type="journal article" date="2010" name="Nature">
        <title>The Ectocarpus genome and the independent evolution of multicellularity in brown algae.</title>
        <authorList>
            <person name="Cock J.M."/>
            <person name="Sterck L."/>
            <person name="Rouze P."/>
            <person name="Scornet D."/>
            <person name="Allen A.E."/>
            <person name="Amoutzias G."/>
            <person name="Anthouard V."/>
            <person name="Artiguenave F."/>
            <person name="Aury J.M."/>
            <person name="Badger J.H."/>
            <person name="Beszteri B."/>
            <person name="Billiau K."/>
            <person name="Bonnet E."/>
            <person name="Bothwell J.H."/>
            <person name="Bowler C."/>
            <person name="Boyen C."/>
            <person name="Brownlee C."/>
            <person name="Carrano C.J."/>
            <person name="Charrier B."/>
            <person name="Cho G.Y."/>
            <person name="Coelho S.M."/>
            <person name="Collen J."/>
            <person name="Corre E."/>
            <person name="Da Silva C."/>
            <person name="Delage L."/>
            <person name="Delaroque N."/>
            <person name="Dittami S.M."/>
            <person name="Doulbeau S."/>
            <person name="Elias M."/>
            <person name="Farnham G."/>
            <person name="Gachon C.M."/>
            <person name="Gschloessl B."/>
            <person name="Heesch S."/>
            <person name="Jabbari K."/>
            <person name="Jubin C."/>
            <person name="Kawai H."/>
            <person name="Kimura K."/>
            <person name="Kloareg B."/>
            <person name="Kupper F.C."/>
            <person name="Lang D."/>
            <person name="Le Bail A."/>
            <person name="Leblanc C."/>
            <person name="Lerouge P."/>
            <person name="Lohr M."/>
            <person name="Lopez P.J."/>
            <person name="Martens C."/>
            <person name="Maumus F."/>
            <person name="Michel G."/>
            <person name="Miranda-Saavedra D."/>
            <person name="Morales J."/>
            <person name="Moreau H."/>
            <person name="Motomura T."/>
            <person name="Nagasato C."/>
            <person name="Napoli C.A."/>
            <person name="Nelson D.R."/>
            <person name="Nyvall-Collen P."/>
            <person name="Peters A.F."/>
            <person name="Pommier C."/>
            <person name="Potin P."/>
            <person name="Poulain J."/>
            <person name="Quesneville H."/>
            <person name="Read B."/>
            <person name="Rensing S.A."/>
            <person name="Ritter A."/>
            <person name="Rousvoal S."/>
            <person name="Samanta M."/>
            <person name="Samson G."/>
            <person name="Schroeder D.C."/>
            <person name="Segurens B."/>
            <person name="Strittmatter M."/>
            <person name="Tonon T."/>
            <person name="Tregear J.W."/>
            <person name="Valentin K."/>
            <person name="von Dassow P."/>
            <person name="Yamagishi T."/>
            <person name="Van de Peer Y."/>
            <person name="Wincker P."/>
        </authorList>
    </citation>
    <scope>NUCLEOTIDE SEQUENCE [LARGE SCALE GENOMIC DNA]</scope>
    <source>
        <strain evidence="3">Ec32 / CCAP1310/4</strain>
    </source>
</reference>
<dbReference type="Proteomes" id="UP000002630">
    <property type="component" value="Linkage Group LG06"/>
</dbReference>
<dbReference type="AlphaFoldDB" id="D8LDS7"/>
<dbReference type="OrthoDB" id="10444435at2759"/>
<evidence type="ECO:0000313" key="2">
    <source>
        <dbReference type="EMBL" id="CBN78484.1"/>
    </source>
</evidence>
<gene>
    <name evidence="2" type="ORF">Esi_0126_0013</name>
</gene>
<proteinExistence type="predicted"/>
<keyword evidence="3" id="KW-1185">Reference proteome</keyword>
<evidence type="ECO:0000256" key="1">
    <source>
        <dbReference type="SAM" id="MobiDB-lite"/>
    </source>
</evidence>
<dbReference type="EMBL" id="FN649731">
    <property type="protein sequence ID" value="CBN78484.1"/>
    <property type="molecule type" value="Genomic_DNA"/>
</dbReference>
<sequence length="31" mass="3342">MSSIGSDGKSTPPGQQSICSKCNRNFRSLVR</sequence>
<accession>D8LDS7</accession>
<dbReference type="EMBL" id="FN647912">
    <property type="protein sequence ID" value="CBN78484.1"/>
    <property type="molecule type" value="Genomic_DNA"/>
</dbReference>
<evidence type="ECO:0000313" key="3">
    <source>
        <dbReference type="Proteomes" id="UP000002630"/>
    </source>
</evidence>
<organism evidence="2 3">
    <name type="scientific">Ectocarpus siliculosus</name>
    <name type="common">Brown alga</name>
    <name type="synonym">Conferva siliculosa</name>
    <dbReference type="NCBI Taxonomy" id="2880"/>
    <lineage>
        <taxon>Eukaryota</taxon>
        <taxon>Sar</taxon>
        <taxon>Stramenopiles</taxon>
        <taxon>Ochrophyta</taxon>
        <taxon>PX clade</taxon>
        <taxon>Phaeophyceae</taxon>
        <taxon>Ectocarpales</taxon>
        <taxon>Ectocarpaceae</taxon>
        <taxon>Ectocarpus</taxon>
    </lineage>
</organism>
<dbReference type="InParanoid" id="D8LDS7"/>
<feature type="region of interest" description="Disordered" evidence="1">
    <location>
        <begin position="1"/>
        <end position="20"/>
    </location>
</feature>
<protein>
    <submittedName>
        <fullName evidence="2">Uncharacterized protein</fullName>
    </submittedName>
</protein>